<feature type="compositionally biased region" description="Basic and acidic residues" evidence="14">
    <location>
        <begin position="940"/>
        <end position="1009"/>
    </location>
</feature>
<evidence type="ECO:0000256" key="13">
    <source>
        <dbReference type="ARBA" id="ARBA00030146"/>
    </source>
</evidence>
<dbReference type="InterPro" id="IPR001357">
    <property type="entry name" value="BRCT_dom"/>
</dbReference>
<feature type="compositionally biased region" description="Polar residues" evidence="14">
    <location>
        <begin position="1010"/>
        <end position="1024"/>
    </location>
</feature>
<feature type="compositionally biased region" description="Basic and acidic residues" evidence="14">
    <location>
        <begin position="1035"/>
        <end position="1058"/>
    </location>
</feature>
<dbReference type="InterPro" id="IPR008984">
    <property type="entry name" value="SMAD_FHA_dom_sf"/>
</dbReference>
<dbReference type="CDD" id="cd17744">
    <property type="entry name" value="BRCT_MDC1_rpt1"/>
    <property type="match status" value="1"/>
</dbReference>
<name>A0ABR3HQ39_LOXSC</name>
<feature type="compositionally biased region" description="Low complexity" evidence="14">
    <location>
        <begin position="283"/>
        <end position="295"/>
    </location>
</feature>
<keyword evidence="6" id="KW-0677">Repeat</keyword>
<dbReference type="InterPro" id="IPR051579">
    <property type="entry name" value="DDR_Transcriptional_Reg"/>
</dbReference>
<dbReference type="SUPFAM" id="SSF49879">
    <property type="entry name" value="SMAD/FHA domain"/>
    <property type="match status" value="1"/>
</dbReference>
<evidence type="ECO:0000256" key="8">
    <source>
        <dbReference type="ARBA" id="ARBA00022843"/>
    </source>
</evidence>
<keyword evidence="5" id="KW-1017">Isopeptide bond</keyword>
<feature type="region of interest" description="Disordered" evidence="14">
    <location>
        <begin position="940"/>
        <end position="1182"/>
    </location>
</feature>
<evidence type="ECO:0000256" key="5">
    <source>
        <dbReference type="ARBA" id="ARBA00022499"/>
    </source>
</evidence>
<feature type="region of interest" description="Disordered" evidence="14">
    <location>
        <begin position="502"/>
        <end position="540"/>
    </location>
</feature>
<evidence type="ECO:0000256" key="6">
    <source>
        <dbReference type="ARBA" id="ARBA00022737"/>
    </source>
</evidence>
<evidence type="ECO:0000256" key="10">
    <source>
        <dbReference type="ARBA" id="ARBA00023242"/>
    </source>
</evidence>
<feature type="domain" description="BRCT" evidence="16">
    <location>
        <begin position="1200"/>
        <end position="1267"/>
    </location>
</feature>
<evidence type="ECO:0000259" key="15">
    <source>
        <dbReference type="PROSITE" id="PS50006"/>
    </source>
</evidence>
<feature type="domain" description="FHA" evidence="15">
    <location>
        <begin position="42"/>
        <end position="93"/>
    </location>
</feature>
<feature type="compositionally biased region" description="Polar residues" evidence="14">
    <location>
        <begin position="675"/>
        <end position="692"/>
    </location>
</feature>
<dbReference type="PROSITE" id="PS50172">
    <property type="entry name" value="BRCT"/>
    <property type="match status" value="1"/>
</dbReference>
<keyword evidence="10" id="KW-0539">Nucleus</keyword>
<feature type="region of interest" description="Disordered" evidence="14">
    <location>
        <begin position="878"/>
        <end position="921"/>
    </location>
</feature>
<comment type="subcellular location">
    <subcellularLocation>
        <location evidence="2">Chromosome</location>
    </subcellularLocation>
    <subcellularLocation>
        <location evidence="1">Nucleus</location>
    </subcellularLocation>
</comment>
<keyword evidence="18" id="KW-1185">Reference proteome</keyword>
<evidence type="ECO:0000256" key="1">
    <source>
        <dbReference type="ARBA" id="ARBA00004123"/>
    </source>
</evidence>
<dbReference type="SMART" id="SM00292">
    <property type="entry name" value="BRCT"/>
    <property type="match status" value="1"/>
</dbReference>
<evidence type="ECO:0000256" key="7">
    <source>
        <dbReference type="ARBA" id="ARBA00022763"/>
    </source>
</evidence>
<sequence>MECTQRLECTQEYEARTERICPEQIGILGICGVKHPVKRGPNKIGRDPQTCSIVLNLNSISRQHAVINVLNKTEYMLMDLDSANKTKLMDKTLPPYIPYPLKDGDMVQFGDVFGVFRLLEEDTDLPMTQAIDMPETQIPETPVSNRHVSRMNNIPITTIPESPDVSDKDESFIVPSQPKRDKCYRNSNSHFVKPSAKVISIQPVGTNKIDNVYWNSSKKSVSLNSQFNDSNSSLNDSTLSDQKSDRQSNDKSIYEMETQAPTPIEADESTDSIYTASTQVPPTLHTSSLRSLSTHDPNSIHDANTQAITSIHNAETQVDASTHTASPKAPASIHTENTQAPIISSPSIHSLNTQLPPSTNLPEVCKIDNQQEMQFDLYTLNKKQNNNDIFEAETQLCTVQDEKFNKICDKSEDTKVETEKNLNVSAEEILFEEMDCQEFGYESQALLPQENLLDLKEDLTDRKPKNVTIKKLPTISKTKNEVIIHSDSSTDCEDIDMLPTQKITGKQGDDEDSTDCEDLFDEVPKKPSKDLKKSAEGTKEENFEDMLTQVITEDDINTSLPNLSISKTTCNVNFEDMPTQIIVADEDVIIAEKPIQNLPTQVISGRPALNNVSEDLVSPFKIPLMSPLKAKRKDIKVDTPKSKPAPNKVSPIVIPDDDNYYAATQDILDDLCTQPDIQPNNLNKDNAGPSNNSDDDFLPSSVEDYRVGNKFPHLENNLSPRKKALNKSFDSSDGEDNVNNFVGKLSSQQIRDVIGVELTPKKVRPIKFMDIDLPNSQEIKTSVSMNIKTPVTESSSESEAENDSEECTPILFRKKKKPKVDAKMDLTKVFAAEALCRQNANNRVITRLTNNKLKPKFLTEQGDEIDKEIITENISRLKSKSEKSKNKEASKDSRQETQKADKVKDETKLDEKENAYKLEKEDSKMDITKYFKTDVNCAKADKVTKKDDDTNTIKTTSDKHKPKEKSKNNKKLEKEAKKESNRKSKNEEIITIDKDESKEVSPNDTKDSHITNVSIETSIDSKPTRSTRNRRKVNQIKEKCSDSVKEDSQSEKKSKSSREPIVTKTIEIDLTEEVVEIRRSRRQPKATKKKIESDDKTVKRETKSVEKADSIPKPAARRGRPPKNARIAKAEQSTVYSLSSESGTDSPKSILKRSAPENLDPPSPKRTRSAANAKNNMSLRATSSRMNKIQHVLFTAFPCEEVKAKLEKLGAVVVTDVSACSVVLTLAVKRTFKLLCAVGLGRPVVGPAWVQACVDTNTLVDPWSYILKDEDAEKRFQFSLEKTLLGKRNFLSGFHVSSTPSVVPTTAEMKLIVECSGGTWKEEGPQWICVSCSADKHLWPALKQKGAVVVSKEFILGGVLRQRAEITGNKL</sequence>
<feature type="compositionally biased region" description="Basic residues" evidence="14">
    <location>
        <begin position="1079"/>
        <end position="1088"/>
    </location>
</feature>
<dbReference type="Gene3D" id="3.40.50.10190">
    <property type="entry name" value="BRCT domain"/>
    <property type="match status" value="2"/>
</dbReference>
<dbReference type="CDD" id="cd18432">
    <property type="entry name" value="BRCT_PAXIP1_rpt6_like"/>
    <property type="match status" value="1"/>
</dbReference>
<feature type="compositionally biased region" description="Basic and acidic residues" evidence="14">
    <location>
        <begin position="1089"/>
        <end position="1110"/>
    </location>
</feature>
<evidence type="ECO:0000313" key="18">
    <source>
        <dbReference type="Proteomes" id="UP001549920"/>
    </source>
</evidence>
<feature type="compositionally biased region" description="Low complexity" evidence="14">
    <location>
        <begin position="224"/>
        <end position="241"/>
    </location>
</feature>
<feature type="compositionally biased region" description="Polar residues" evidence="14">
    <location>
        <begin position="1169"/>
        <end position="1182"/>
    </location>
</feature>
<evidence type="ECO:0000256" key="4">
    <source>
        <dbReference type="ARBA" id="ARBA00022454"/>
    </source>
</evidence>
<evidence type="ECO:0000313" key="17">
    <source>
        <dbReference type="EMBL" id="KAL0878682.1"/>
    </source>
</evidence>
<keyword evidence="9" id="KW-0007">Acetylation</keyword>
<keyword evidence="11" id="KW-0131">Cell cycle</keyword>
<dbReference type="InterPro" id="IPR000253">
    <property type="entry name" value="FHA_dom"/>
</dbReference>
<evidence type="ECO:0000256" key="12">
    <source>
        <dbReference type="ARBA" id="ARBA00023858"/>
    </source>
</evidence>
<organism evidence="17 18">
    <name type="scientific">Loxostege sticticalis</name>
    <name type="common">Beet webworm moth</name>
    <dbReference type="NCBI Taxonomy" id="481309"/>
    <lineage>
        <taxon>Eukaryota</taxon>
        <taxon>Metazoa</taxon>
        <taxon>Ecdysozoa</taxon>
        <taxon>Arthropoda</taxon>
        <taxon>Hexapoda</taxon>
        <taxon>Insecta</taxon>
        <taxon>Pterygota</taxon>
        <taxon>Neoptera</taxon>
        <taxon>Endopterygota</taxon>
        <taxon>Lepidoptera</taxon>
        <taxon>Glossata</taxon>
        <taxon>Ditrysia</taxon>
        <taxon>Pyraloidea</taxon>
        <taxon>Crambidae</taxon>
        <taxon>Pyraustinae</taxon>
        <taxon>Loxostege</taxon>
    </lineage>
</organism>
<dbReference type="Pfam" id="PF00498">
    <property type="entry name" value="FHA"/>
    <property type="match status" value="1"/>
</dbReference>
<dbReference type="Pfam" id="PF16589">
    <property type="entry name" value="BRCT_2"/>
    <property type="match status" value="1"/>
</dbReference>
<keyword evidence="8" id="KW-0832">Ubl conjugation</keyword>
<feature type="compositionally biased region" description="Basic and acidic residues" evidence="14">
    <location>
        <begin position="879"/>
        <end position="921"/>
    </location>
</feature>
<dbReference type="SUPFAM" id="SSF52113">
    <property type="entry name" value="BRCT domain"/>
    <property type="match status" value="1"/>
</dbReference>
<proteinExistence type="predicted"/>
<evidence type="ECO:0000256" key="3">
    <source>
        <dbReference type="ARBA" id="ARBA00015014"/>
    </source>
</evidence>
<keyword evidence="4" id="KW-0158">Chromosome</keyword>
<feature type="region of interest" description="Disordered" evidence="14">
    <location>
        <begin position="672"/>
        <end position="702"/>
    </location>
</feature>
<feature type="region of interest" description="Disordered" evidence="14">
    <location>
        <begin position="279"/>
        <end position="301"/>
    </location>
</feature>
<dbReference type="PANTHER" id="PTHR23196">
    <property type="entry name" value="PAX TRANSCRIPTION ACTIVATION DOMAIN INTERACTING PROTEIN"/>
    <property type="match status" value="1"/>
</dbReference>
<dbReference type="PANTHER" id="PTHR23196:SF1">
    <property type="entry name" value="PAX-INTERACTING PROTEIN 1"/>
    <property type="match status" value="1"/>
</dbReference>
<dbReference type="Gene3D" id="2.60.200.20">
    <property type="match status" value="1"/>
</dbReference>
<keyword evidence="7" id="KW-0227">DNA damage</keyword>
<dbReference type="EMBL" id="JBEUOH010000015">
    <property type="protein sequence ID" value="KAL0878682.1"/>
    <property type="molecule type" value="Genomic_DNA"/>
</dbReference>
<feature type="compositionally biased region" description="Acidic residues" evidence="14">
    <location>
        <begin position="509"/>
        <end position="521"/>
    </location>
</feature>
<reference evidence="17 18" key="1">
    <citation type="submission" date="2024-06" db="EMBL/GenBank/DDBJ databases">
        <title>A chromosome-level genome assembly of beet webworm, Loxostege sticticalis.</title>
        <authorList>
            <person name="Zhang Y."/>
        </authorList>
    </citation>
    <scope>NUCLEOTIDE SEQUENCE [LARGE SCALE GENOMIC DNA]</scope>
    <source>
        <strain evidence="17">AQ026</strain>
        <tissue evidence="17">Whole body</tissue>
    </source>
</reference>
<evidence type="ECO:0000259" key="16">
    <source>
        <dbReference type="PROSITE" id="PS50172"/>
    </source>
</evidence>
<dbReference type="PROSITE" id="PS50006">
    <property type="entry name" value="FHA_DOMAIN"/>
    <property type="match status" value="1"/>
</dbReference>
<feature type="region of interest" description="Disordered" evidence="14">
    <location>
        <begin position="224"/>
        <end position="251"/>
    </location>
</feature>
<dbReference type="InterPro" id="IPR036420">
    <property type="entry name" value="BRCT_dom_sf"/>
</dbReference>
<dbReference type="SMART" id="SM00240">
    <property type="entry name" value="FHA"/>
    <property type="match status" value="1"/>
</dbReference>
<dbReference type="Proteomes" id="UP001549920">
    <property type="component" value="Unassembled WGS sequence"/>
</dbReference>
<evidence type="ECO:0000256" key="11">
    <source>
        <dbReference type="ARBA" id="ARBA00023306"/>
    </source>
</evidence>
<evidence type="ECO:0000256" key="9">
    <source>
        <dbReference type="ARBA" id="ARBA00022990"/>
    </source>
</evidence>
<accession>A0ABR3HQ39</accession>
<protein>
    <recommendedName>
        <fullName evidence="3">Mediator of DNA damage checkpoint protein 1</fullName>
    </recommendedName>
    <alternativeName>
        <fullName evidence="13">PAX transactivation activation domain-interacting protein</fullName>
    </alternativeName>
    <alternativeName>
        <fullName evidence="12">PAX-interacting protein 1</fullName>
    </alternativeName>
</protein>
<feature type="compositionally biased region" description="Basic residues" evidence="14">
    <location>
        <begin position="1025"/>
        <end position="1034"/>
    </location>
</feature>
<evidence type="ECO:0000256" key="14">
    <source>
        <dbReference type="SAM" id="MobiDB-lite"/>
    </source>
</evidence>
<comment type="caution">
    <text evidence="17">The sequence shown here is derived from an EMBL/GenBank/DDBJ whole genome shotgun (WGS) entry which is preliminary data.</text>
</comment>
<feature type="compositionally biased region" description="Polar residues" evidence="14">
    <location>
        <begin position="1131"/>
        <end position="1147"/>
    </location>
</feature>
<dbReference type="Pfam" id="PF16770">
    <property type="entry name" value="RTT107_BRCT_5"/>
    <property type="match status" value="1"/>
</dbReference>
<feature type="compositionally biased region" description="Basic and acidic residues" evidence="14">
    <location>
        <begin position="522"/>
        <end position="540"/>
    </location>
</feature>
<evidence type="ECO:0000256" key="2">
    <source>
        <dbReference type="ARBA" id="ARBA00004286"/>
    </source>
</evidence>
<gene>
    <name evidence="17" type="ORF">ABMA27_003739</name>
</gene>
<feature type="compositionally biased region" description="Basic and acidic residues" evidence="14">
    <location>
        <begin position="242"/>
        <end position="251"/>
    </location>
</feature>